<dbReference type="EMBL" id="FRCY01000004">
    <property type="protein sequence ID" value="SHM88370.1"/>
    <property type="molecule type" value="Genomic_DNA"/>
</dbReference>
<evidence type="ECO:0000313" key="2">
    <source>
        <dbReference type="Proteomes" id="UP000184513"/>
    </source>
</evidence>
<proteinExistence type="predicted"/>
<dbReference type="Proteomes" id="UP000184513">
    <property type="component" value="Unassembled WGS sequence"/>
</dbReference>
<organism evidence="1 2">
    <name type="scientific">Cyclobacterium lianum</name>
    <dbReference type="NCBI Taxonomy" id="388280"/>
    <lineage>
        <taxon>Bacteria</taxon>
        <taxon>Pseudomonadati</taxon>
        <taxon>Bacteroidota</taxon>
        <taxon>Cytophagia</taxon>
        <taxon>Cytophagales</taxon>
        <taxon>Cyclobacteriaceae</taxon>
        <taxon>Cyclobacterium</taxon>
    </lineage>
</organism>
<evidence type="ECO:0000313" key="1">
    <source>
        <dbReference type="EMBL" id="SHM88370.1"/>
    </source>
</evidence>
<reference evidence="1 2" key="1">
    <citation type="submission" date="2016-11" db="EMBL/GenBank/DDBJ databases">
        <authorList>
            <person name="Jaros S."/>
            <person name="Januszkiewicz K."/>
            <person name="Wedrychowicz H."/>
        </authorList>
    </citation>
    <scope>NUCLEOTIDE SEQUENCE [LARGE SCALE GENOMIC DNA]</scope>
    <source>
        <strain evidence="1 2">CGMCC 1.6102</strain>
    </source>
</reference>
<dbReference type="AlphaFoldDB" id="A0A1M7MC31"/>
<dbReference type="STRING" id="388280.SAMN04488057_104217"/>
<protein>
    <submittedName>
        <fullName evidence="1">Uncharacterized protein</fullName>
    </submittedName>
</protein>
<sequence length="77" mass="8570">MGETLTASPDNIKKDITKKVSEIRYGANLSPKRIDQLRNVKAIFNQAKLGSKASEIDRLIDAMESPRVGLKNGVEYH</sequence>
<name>A0A1M7MC31_9BACT</name>
<gene>
    <name evidence="1" type="ORF">SAMN04488057_104217</name>
</gene>
<keyword evidence="2" id="KW-1185">Reference proteome</keyword>
<accession>A0A1M7MC31</accession>
<dbReference type="RefSeq" id="WP_178371458.1">
    <property type="nucleotide sequence ID" value="NZ_FRCY01000004.1"/>
</dbReference>